<feature type="domain" description="Amino acid permease/ SLC12A" evidence="7">
    <location>
        <begin position="63"/>
        <end position="483"/>
    </location>
</feature>
<dbReference type="PANTHER" id="PTHR42770">
    <property type="entry name" value="AMINO ACID TRANSPORTER-RELATED"/>
    <property type="match status" value="1"/>
</dbReference>
<evidence type="ECO:0000256" key="6">
    <source>
        <dbReference type="SAM" id="Phobius"/>
    </source>
</evidence>
<feature type="transmembrane region" description="Helical" evidence="6">
    <location>
        <begin position="179"/>
        <end position="198"/>
    </location>
</feature>
<keyword evidence="3 6" id="KW-1133">Transmembrane helix</keyword>
<evidence type="ECO:0000256" key="1">
    <source>
        <dbReference type="ARBA" id="ARBA00004141"/>
    </source>
</evidence>
<dbReference type="GO" id="GO:0055085">
    <property type="term" value="P:transmembrane transport"/>
    <property type="evidence" value="ECO:0007669"/>
    <property type="project" value="InterPro"/>
</dbReference>
<dbReference type="PIRSF" id="PIRSF006060">
    <property type="entry name" value="AA_transporter"/>
    <property type="match status" value="1"/>
</dbReference>
<evidence type="ECO:0000259" key="7">
    <source>
        <dbReference type="Pfam" id="PF00324"/>
    </source>
</evidence>
<feature type="transmembrane region" description="Helical" evidence="6">
    <location>
        <begin position="63"/>
        <end position="86"/>
    </location>
</feature>
<dbReference type="GO" id="GO:0016020">
    <property type="term" value="C:membrane"/>
    <property type="evidence" value="ECO:0007669"/>
    <property type="project" value="UniProtKB-SubCell"/>
</dbReference>
<evidence type="ECO:0000256" key="2">
    <source>
        <dbReference type="ARBA" id="ARBA00022692"/>
    </source>
</evidence>
<name>A0A917SAY4_9ACTN</name>
<feature type="transmembrane region" description="Helical" evidence="6">
    <location>
        <begin position="311"/>
        <end position="340"/>
    </location>
</feature>
<organism evidence="8 9">
    <name type="scientific">Microlunatus endophyticus</name>
    <dbReference type="NCBI Taxonomy" id="1716077"/>
    <lineage>
        <taxon>Bacteria</taxon>
        <taxon>Bacillati</taxon>
        <taxon>Actinomycetota</taxon>
        <taxon>Actinomycetes</taxon>
        <taxon>Propionibacteriales</taxon>
        <taxon>Propionibacteriaceae</taxon>
        <taxon>Microlunatus</taxon>
    </lineage>
</organism>
<feature type="transmembrane region" description="Helical" evidence="6">
    <location>
        <begin position="150"/>
        <end position="167"/>
    </location>
</feature>
<comment type="caution">
    <text evidence="8">The sequence shown here is derived from an EMBL/GenBank/DDBJ whole genome shotgun (WGS) entry which is preliminary data.</text>
</comment>
<dbReference type="RefSeq" id="WP_229670060.1">
    <property type="nucleotide sequence ID" value="NZ_BMMZ01000006.1"/>
</dbReference>
<dbReference type="EMBL" id="BMMZ01000006">
    <property type="protein sequence ID" value="GGL66456.1"/>
    <property type="molecule type" value="Genomic_DNA"/>
</dbReference>
<dbReference type="Proteomes" id="UP000613840">
    <property type="component" value="Unassembled WGS sequence"/>
</dbReference>
<dbReference type="Gene3D" id="1.20.1740.10">
    <property type="entry name" value="Amino acid/polyamine transporter I"/>
    <property type="match status" value="1"/>
</dbReference>
<protein>
    <submittedName>
        <fullName evidence="8">Amino acid permease</fullName>
    </submittedName>
</protein>
<gene>
    <name evidence="8" type="ORF">GCM10011575_26230</name>
</gene>
<sequence>MSETSSASPGMTPAASSEATTSGSGLKRNLSVWEAIGVSLALMAPSMAANINPQGTASVLGRAVPLAFALATVGVLLIAYTFVRLSQRFSHSGSVYGFVGATLGPRAGIIAGWLNAGTYIFFGVVTSMAAGRFINDLLSTSGLWSGAPDWMAYIFSWVVLLIVWFLASRQAKGGTRVLLVVETVTVALILIVTVIVLVKLLGGTAPHGRTFTLSVFSVAGHGASTVFLGIVFGFLSFAGFEAAATLGEEAREPKRDIPRAILGTAIFGGVFFVVVTAVEVMAYGTDSAGIQTFINSGSLIGDLASNWVTPWLGTIITIGATFSAAACCLASTVGASRLIFALSRDGLGPKPLAQVHDRHGVPHRAVGASIIVMFLIEVIALLVFRSSSLNLFINSGTSGTLVLLIAYGLATLGCVRLLFFSGKPAPGVKPVRRWELVIPILAMALLVYTLFRNVVPLPSGAALWGPGLATAVLVIVLVVVLARPAAARRAGELLTQSEGLQAARPSTSDQ</sequence>
<feature type="compositionally biased region" description="Low complexity" evidence="5">
    <location>
        <begin position="12"/>
        <end position="22"/>
    </location>
</feature>
<feature type="transmembrane region" description="Helical" evidence="6">
    <location>
        <begin position="218"/>
        <end position="240"/>
    </location>
</feature>
<evidence type="ECO:0000256" key="5">
    <source>
        <dbReference type="SAM" id="MobiDB-lite"/>
    </source>
</evidence>
<keyword evidence="2 6" id="KW-0812">Transmembrane</keyword>
<accession>A0A917SAY4</accession>
<dbReference type="Pfam" id="PF00324">
    <property type="entry name" value="AA_permease"/>
    <property type="match status" value="1"/>
</dbReference>
<feature type="region of interest" description="Disordered" evidence="5">
    <location>
        <begin position="1"/>
        <end position="24"/>
    </location>
</feature>
<comment type="subcellular location">
    <subcellularLocation>
        <location evidence="1">Membrane</location>
        <topology evidence="1">Multi-pass membrane protein</topology>
    </subcellularLocation>
</comment>
<proteinExistence type="predicted"/>
<feature type="transmembrane region" description="Helical" evidence="6">
    <location>
        <begin position="32"/>
        <end position="51"/>
    </location>
</feature>
<dbReference type="AlphaFoldDB" id="A0A917SAY4"/>
<dbReference type="PANTHER" id="PTHR42770:SF7">
    <property type="entry name" value="MEMBRANE PROTEIN"/>
    <property type="match status" value="1"/>
</dbReference>
<dbReference type="InterPro" id="IPR004841">
    <property type="entry name" value="AA-permease/SLC12A_dom"/>
</dbReference>
<feature type="transmembrane region" description="Helical" evidence="6">
    <location>
        <begin position="463"/>
        <end position="482"/>
    </location>
</feature>
<feature type="transmembrane region" description="Helical" evidence="6">
    <location>
        <begin position="107"/>
        <end position="130"/>
    </location>
</feature>
<feature type="transmembrane region" description="Helical" evidence="6">
    <location>
        <begin position="260"/>
        <end position="283"/>
    </location>
</feature>
<evidence type="ECO:0000313" key="8">
    <source>
        <dbReference type="EMBL" id="GGL66456.1"/>
    </source>
</evidence>
<keyword evidence="4 6" id="KW-0472">Membrane</keyword>
<keyword evidence="9" id="KW-1185">Reference proteome</keyword>
<evidence type="ECO:0000313" key="9">
    <source>
        <dbReference type="Proteomes" id="UP000613840"/>
    </source>
</evidence>
<feature type="transmembrane region" description="Helical" evidence="6">
    <location>
        <begin position="404"/>
        <end position="422"/>
    </location>
</feature>
<feature type="transmembrane region" description="Helical" evidence="6">
    <location>
        <begin position="361"/>
        <end position="384"/>
    </location>
</feature>
<evidence type="ECO:0000256" key="3">
    <source>
        <dbReference type="ARBA" id="ARBA00022989"/>
    </source>
</evidence>
<evidence type="ECO:0000256" key="4">
    <source>
        <dbReference type="ARBA" id="ARBA00023136"/>
    </source>
</evidence>
<reference evidence="8" key="1">
    <citation type="journal article" date="2014" name="Int. J. Syst. Evol. Microbiol.">
        <title>Complete genome sequence of Corynebacterium casei LMG S-19264T (=DSM 44701T), isolated from a smear-ripened cheese.</title>
        <authorList>
            <consortium name="US DOE Joint Genome Institute (JGI-PGF)"/>
            <person name="Walter F."/>
            <person name="Albersmeier A."/>
            <person name="Kalinowski J."/>
            <person name="Ruckert C."/>
        </authorList>
    </citation>
    <scope>NUCLEOTIDE SEQUENCE</scope>
    <source>
        <strain evidence="8">CGMCC 4.7306</strain>
    </source>
</reference>
<reference evidence="8" key="2">
    <citation type="submission" date="2020-09" db="EMBL/GenBank/DDBJ databases">
        <authorList>
            <person name="Sun Q."/>
            <person name="Zhou Y."/>
        </authorList>
    </citation>
    <scope>NUCLEOTIDE SEQUENCE</scope>
    <source>
        <strain evidence="8">CGMCC 4.7306</strain>
    </source>
</reference>
<feature type="transmembrane region" description="Helical" evidence="6">
    <location>
        <begin position="434"/>
        <end position="451"/>
    </location>
</feature>
<dbReference type="InterPro" id="IPR050367">
    <property type="entry name" value="APC_superfamily"/>
</dbReference>